<dbReference type="EMBL" id="JBJQND010000004">
    <property type="protein sequence ID" value="KAL3881059.1"/>
    <property type="molecule type" value="Genomic_DNA"/>
</dbReference>
<dbReference type="AlphaFoldDB" id="A0ABD3X470"/>
<name>A0ABD3X470_SINWO</name>
<reference evidence="1 2" key="1">
    <citation type="submission" date="2024-11" db="EMBL/GenBank/DDBJ databases">
        <title>Chromosome-level genome assembly of the freshwater bivalve Anodonta woodiana.</title>
        <authorList>
            <person name="Chen X."/>
        </authorList>
    </citation>
    <scope>NUCLEOTIDE SEQUENCE [LARGE SCALE GENOMIC DNA]</scope>
    <source>
        <strain evidence="1">MN2024</strain>
        <tissue evidence="1">Gills</tissue>
    </source>
</reference>
<organism evidence="1 2">
    <name type="scientific">Sinanodonta woodiana</name>
    <name type="common">Chinese pond mussel</name>
    <name type="synonym">Anodonta woodiana</name>
    <dbReference type="NCBI Taxonomy" id="1069815"/>
    <lineage>
        <taxon>Eukaryota</taxon>
        <taxon>Metazoa</taxon>
        <taxon>Spiralia</taxon>
        <taxon>Lophotrochozoa</taxon>
        <taxon>Mollusca</taxon>
        <taxon>Bivalvia</taxon>
        <taxon>Autobranchia</taxon>
        <taxon>Heteroconchia</taxon>
        <taxon>Palaeoheterodonta</taxon>
        <taxon>Unionida</taxon>
        <taxon>Unionoidea</taxon>
        <taxon>Unionidae</taxon>
        <taxon>Unioninae</taxon>
        <taxon>Sinanodonta</taxon>
    </lineage>
</organism>
<gene>
    <name evidence="1" type="ORF">ACJMK2_033255</name>
</gene>
<evidence type="ECO:0000313" key="2">
    <source>
        <dbReference type="Proteomes" id="UP001634394"/>
    </source>
</evidence>
<keyword evidence="2" id="KW-1185">Reference proteome</keyword>
<evidence type="ECO:0000313" key="1">
    <source>
        <dbReference type="EMBL" id="KAL3881059.1"/>
    </source>
</evidence>
<comment type="caution">
    <text evidence="1">The sequence shown here is derived from an EMBL/GenBank/DDBJ whole genome shotgun (WGS) entry which is preliminary data.</text>
</comment>
<protein>
    <submittedName>
        <fullName evidence="1">Uncharacterized protein</fullName>
    </submittedName>
</protein>
<accession>A0ABD3X470</accession>
<sequence>MNYSFRKQIKTIRISGNIPEIIKRLAKHLSPESADIEYNPCNQKRKLSMSIPESENNDGQLKSDTFQFRHQGVWVAVYYDDQYYIGQVLEVHQPDLALVQFLCQIKTKTDFFKWPASDDIAEVKSCFVFDWDFIVQPVSSDGRSWKVDNVDNIDQKYRRIRS</sequence>
<proteinExistence type="predicted"/>
<dbReference type="Proteomes" id="UP001634394">
    <property type="component" value="Unassembled WGS sequence"/>
</dbReference>